<dbReference type="PANTHER" id="PTHR47331">
    <property type="entry name" value="PHD-TYPE DOMAIN-CONTAINING PROTEIN"/>
    <property type="match status" value="1"/>
</dbReference>
<dbReference type="Pfam" id="PF18701">
    <property type="entry name" value="DUF5641"/>
    <property type="match status" value="1"/>
</dbReference>
<keyword evidence="3" id="KW-1185">Reference proteome</keyword>
<feature type="domain" description="DUF5641" evidence="1">
    <location>
        <begin position="32"/>
        <end position="119"/>
    </location>
</feature>
<reference evidence="2" key="1">
    <citation type="journal article" date="2023" name="Insect Mol. Biol.">
        <title>Genome sequencing provides insights into the evolution of gene families encoding plant cell wall-degrading enzymes in longhorned beetles.</title>
        <authorList>
            <person name="Shin N.R."/>
            <person name="Okamura Y."/>
            <person name="Kirsch R."/>
            <person name="Pauchet Y."/>
        </authorList>
    </citation>
    <scope>NUCLEOTIDE SEQUENCE</scope>
    <source>
        <strain evidence="2">MMC_N1</strain>
    </source>
</reference>
<gene>
    <name evidence="2" type="ORF">NQ317_018049</name>
</gene>
<evidence type="ECO:0000313" key="3">
    <source>
        <dbReference type="Proteomes" id="UP001162164"/>
    </source>
</evidence>
<dbReference type="EMBL" id="JAPWTJ010000340">
    <property type="protein sequence ID" value="KAJ8979428.1"/>
    <property type="molecule type" value="Genomic_DNA"/>
</dbReference>
<organism evidence="2 3">
    <name type="scientific">Molorchus minor</name>
    <dbReference type="NCBI Taxonomy" id="1323400"/>
    <lineage>
        <taxon>Eukaryota</taxon>
        <taxon>Metazoa</taxon>
        <taxon>Ecdysozoa</taxon>
        <taxon>Arthropoda</taxon>
        <taxon>Hexapoda</taxon>
        <taxon>Insecta</taxon>
        <taxon>Pterygota</taxon>
        <taxon>Neoptera</taxon>
        <taxon>Endopterygota</taxon>
        <taxon>Coleoptera</taxon>
        <taxon>Polyphaga</taxon>
        <taxon>Cucujiformia</taxon>
        <taxon>Chrysomeloidea</taxon>
        <taxon>Cerambycidae</taxon>
        <taxon>Lamiinae</taxon>
        <taxon>Monochamini</taxon>
        <taxon>Molorchus</taxon>
    </lineage>
</organism>
<name>A0ABQ9JMG8_9CUCU</name>
<comment type="caution">
    <text evidence="2">The sequence shown here is derived from an EMBL/GenBank/DDBJ whole genome shotgun (WGS) entry which is preliminary data.</text>
</comment>
<dbReference type="InterPro" id="IPR040676">
    <property type="entry name" value="DUF5641"/>
</dbReference>
<evidence type="ECO:0000313" key="2">
    <source>
        <dbReference type="EMBL" id="KAJ8979428.1"/>
    </source>
</evidence>
<sequence length="230" mass="26445">MPSSAPGHFLTTEPLNSLPEPDISHLSLNRLSRWQLLQRLHADFWKRWKSEYLNTLQQRSKRTVIYDNIKVNTLVLIKNDTKPCLQWALGWVVQLHPGKDGHIRVVTVRTAEGQFLRPVISETPAKAPKARTNRGLCTFTKIENSKTRDERVEGLKVIPSNVTHVRQALILSQHMLPPVLAQSKRWTVIPAMISAWQHYLLFTIKAQVLLVMKHIKHAPLATRKIRAEVF</sequence>
<proteinExistence type="predicted"/>
<dbReference type="Proteomes" id="UP001162164">
    <property type="component" value="Unassembled WGS sequence"/>
</dbReference>
<evidence type="ECO:0000259" key="1">
    <source>
        <dbReference type="Pfam" id="PF18701"/>
    </source>
</evidence>
<protein>
    <recommendedName>
        <fullName evidence="1">DUF5641 domain-containing protein</fullName>
    </recommendedName>
</protein>
<dbReference type="PANTHER" id="PTHR47331:SF5">
    <property type="entry name" value="RIBONUCLEASE H"/>
    <property type="match status" value="1"/>
</dbReference>
<accession>A0ABQ9JMG8</accession>